<protein>
    <recommendedName>
        <fullName evidence="1">IprA winged helix-turn-helix domain-containing protein</fullName>
    </recommendedName>
</protein>
<dbReference type="SUPFAM" id="SSF51206">
    <property type="entry name" value="cAMP-binding domain-like"/>
    <property type="match status" value="1"/>
</dbReference>
<name>A0A6M2B5Z7_9GAMM</name>
<reference evidence="2 3" key="1">
    <citation type="submission" date="2020-01" db="EMBL/GenBank/DDBJ databases">
        <authorList>
            <person name="Lee S.D."/>
        </authorList>
    </citation>
    <scope>NUCLEOTIDE SEQUENCE [LARGE SCALE GENOMIC DNA]</scope>
    <source>
        <strain evidence="2 3">Lac-M11</strain>
    </source>
</reference>
<dbReference type="InterPro" id="IPR014710">
    <property type="entry name" value="RmlC-like_jellyroll"/>
</dbReference>
<dbReference type="EMBL" id="JAADJS010000003">
    <property type="protein sequence ID" value="NGX88730.1"/>
    <property type="molecule type" value="Genomic_DNA"/>
</dbReference>
<organism evidence="2 3">
    <name type="scientific">Rahnella contaminans</name>
    <dbReference type="NCBI Taxonomy" id="2703882"/>
    <lineage>
        <taxon>Bacteria</taxon>
        <taxon>Pseudomonadati</taxon>
        <taxon>Pseudomonadota</taxon>
        <taxon>Gammaproteobacteria</taxon>
        <taxon>Enterobacterales</taxon>
        <taxon>Yersiniaceae</taxon>
        <taxon>Rahnella</taxon>
    </lineage>
</organism>
<dbReference type="RefSeq" id="WP_152323894.1">
    <property type="nucleotide sequence ID" value="NZ_JAADJS010000003.1"/>
</dbReference>
<dbReference type="AlphaFoldDB" id="A0A6M2B5Z7"/>
<sequence length="212" mass="24807">MYDYTKTLYHNSHPQEVEDIFNFIKEICPVKKGRAGQRFTLQQNNIKMCLILYQGTCIIRRIKDSLVLSTIKAPNMVGLYDLYHEKSEIQVIANSDIEFRLVSIEELLKYTDQHHQWKNFCYFLLLSATRFCDYQKENAGISNYELICNMLTSLENESFEIRATTTALEYIQERSKLSRSGIMKTLSTLREGGYITIKNGLLINILYLPKKF</sequence>
<dbReference type="Gene3D" id="2.60.120.10">
    <property type="entry name" value="Jelly Rolls"/>
    <property type="match status" value="1"/>
</dbReference>
<comment type="caution">
    <text evidence="2">The sequence shown here is derived from an EMBL/GenBank/DDBJ whole genome shotgun (WGS) entry which is preliminary data.</text>
</comment>
<evidence type="ECO:0000313" key="3">
    <source>
        <dbReference type="Proteomes" id="UP000476696"/>
    </source>
</evidence>
<keyword evidence="3" id="KW-1185">Reference proteome</keyword>
<evidence type="ECO:0000313" key="2">
    <source>
        <dbReference type="EMBL" id="NGX88730.1"/>
    </source>
</evidence>
<dbReference type="Pfam" id="PF15977">
    <property type="entry name" value="HTH_46"/>
    <property type="match status" value="1"/>
</dbReference>
<dbReference type="Proteomes" id="UP000476696">
    <property type="component" value="Unassembled WGS sequence"/>
</dbReference>
<evidence type="ECO:0000259" key="1">
    <source>
        <dbReference type="Pfam" id="PF15977"/>
    </source>
</evidence>
<accession>A0A6M2B5Z7</accession>
<gene>
    <name evidence="2" type="ORF">GW579_16755</name>
</gene>
<reference evidence="2 3" key="2">
    <citation type="submission" date="2020-03" db="EMBL/GenBank/DDBJ databases">
        <title>Rahnella aceri sp. nov., isoated from traditional Jeju Makgeolli.</title>
        <authorList>
            <person name="Kim I.S."/>
            <person name="Jeon D."/>
        </authorList>
    </citation>
    <scope>NUCLEOTIDE SEQUENCE [LARGE SCALE GENOMIC DNA]</scope>
    <source>
        <strain evidence="2 3">Lac-M11</strain>
    </source>
</reference>
<dbReference type="InterPro" id="IPR018490">
    <property type="entry name" value="cNMP-bd_dom_sf"/>
</dbReference>
<feature type="domain" description="IprA winged helix-turn-helix" evidence="1">
    <location>
        <begin position="144"/>
        <end position="209"/>
    </location>
</feature>
<proteinExistence type="predicted"/>
<dbReference type="InterPro" id="IPR041687">
    <property type="entry name" value="HTH_46"/>
</dbReference>